<dbReference type="SMART" id="SM00612">
    <property type="entry name" value="Kelch"/>
    <property type="match status" value="2"/>
</dbReference>
<evidence type="ECO:0000259" key="3">
    <source>
        <dbReference type="PROSITE" id="PS50948"/>
    </source>
</evidence>
<dbReference type="SUPFAM" id="SSF50965">
    <property type="entry name" value="Galactose oxidase, central domain"/>
    <property type="match status" value="1"/>
</dbReference>
<organism evidence="4 5">
    <name type="scientific">Plectosphaerella plurivora</name>
    <dbReference type="NCBI Taxonomy" id="936078"/>
    <lineage>
        <taxon>Eukaryota</taxon>
        <taxon>Fungi</taxon>
        <taxon>Dikarya</taxon>
        <taxon>Ascomycota</taxon>
        <taxon>Pezizomycotina</taxon>
        <taxon>Sordariomycetes</taxon>
        <taxon>Hypocreomycetidae</taxon>
        <taxon>Glomerellales</taxon>
        <taxon>Plectosphaerellaceae</taxon>
        <taxon>Plectosphaerella</taxon>
    </lineage>
</organism>
<dbReference type="Gene3D" id="3.50.4.10">
    <property type="entry name" value="Hepatocyte Growth Factor"/>
    <property type="match status" value="1"/>
</dbReference>
<dbReference type="InterPro" id="IPR013783">
    <property type="entry name" value="Ig-like_fold"/>
</dbReference>
<keyword evidence="1 2" id="KW-0732">Signal</keyword>
<dbReference type="InterPro" id="IPR006652">
    <property type="entry name" value="Kelch_1"/>
</dbReference>
<dbReference type="Gene3D" id="2.60.40.10">
    <property type="entry name" value="Immunoglobulins"/>
    <property type="match status" value="1"/>
</dbReference>
<protein>
    <recommendedName>
        <fullName evidence="3">Apple domain-containing protein</fullName>
    </recommendedName>
</protein>
<evidence type="ECO:0000313" key="4">
    <source>
        <dbReference type="EMBL" id="KAH6672737.1"/>
    </source>
</evidence>
<dbReference type="SUPFAM" id="SSF81296">
    <property type="entry name" value="E set domains"/>
    <property type="match status" value="1"/>
</dbReference>
<dbReference type="Gene3D" id="2.130.10.80">
    <property type="entry name" value="Galactose oxidase/kelch, beta-propeller"/>
    <property type="match status" value="1"/>
</dbReference>
<dbReference type="EMBL" id="JAGSXJ010000027">
    <property type="protein sequence ID" value="KAH6672737.1"/>
    <property type="molecule type" value="Genomic_DNA"/>
</dbReference>
<dbReference type="CDD" id="cd02851">
    <property type="entry name" value="E_set_GO_C"/>
    <property type="match status" value="1"/>
</dbReference>
<evidence type="ECO:0000313" key="5">
    <source>
        <dbReference type="Proteomes" id="UP000770015"/>
    </source>
</evidence>
<dbReference type="InterPro" id="IPR015202">
    <property type="entry name" value="GO-like_E_set"/>
</dbReference>
<name>A0A9P9A7U9_9PEZI</name>
<dbReference type="Pfam" id="PF00024">
    <property type="entry name" value="PAN_1"/>
    <property type="match status" value="2"/>
</dbReference>
<keyword evidence="5" id="KW-1185">Reference proteome</keyword>
<sequence length="710" mass="74726">MLQQLKPAVALALLALAQAAAVGAQLNACPGGDESLGTAAGSVYSVCQEADFRGTTASFLGEVATLRDCALACEKRPDCVNAVYDKTGFGCHLKSKDGLTWVSDPRFTTLKLRQKFSTGVKIDNCVVTESTTGNNAAFGLCKQADYAVPSLEIVGNVASAEACGATCASRRGCANAVFDKAGSICHIKGNLTGQATTNWNYNKRYDTLQLIGKADVADVTRTGRWSPIIKFPIIPVAAYVAPSGPSPTKLLVFSSWGERAFSGPTGKTQFAEWDYTTGVVSRRTITNTKHDMFCPGISALPNGQIVITGGENAEAVSIYDPVTNAFTKGPDMVIPRGYQTSTTLSDGRIFTIGGSFSGGLGGKKGEVYDPTSKRWTLLPGTDPNVFLTTDREGMFRQDNHAWLYAWRRGSVFQAGPSRAMNWFYTNNAGSSVGAGTRPSSTDQMCGINVMFDAGKILSAGGSADYNDSPALTEAHVITLGEPGVAPSVTRTSDMAFGRGFANAVVLPDGKVVVTGGQKRSLVFTDIDSALVPEMWDPNTGAWTQMAAAQVPRNYHSVGILLPDGTVFVGGGGMCPAAPDSDLSWCDLAKDHFDGEVFSPPYLFAADGSAAPRPVITGLSSASVRVGATIQTTLQGDEAGVSFVMVRMGSATHSINSDQRRIPVTVNKTGAGTWAVKLPADSGVLLPGPWYLFAMSQRGTPSIARTVLVAP</sequence>
<dbReference type="Proteomes" id="UP000770015">
    <property type="component" value="Unassembled WGS sequence"/>
</dbReference>
<dbReference type="InterPro" id="IPR014756">
    <property type="entry name" value="Ig_E-set"/>
</dbReference>
<proteinExistence type="predicted"/>
<gene>
    <name evidence="4" type="ORF">F5X68DRAFT_175013</name>
</gene>
<dbReference type="InterPro" id="IPR037293">
    <property type="entry name" value="Gal_Oxidase_central_sf"/>
</dbReference>
<dbReference type="PROSITE" id="PS50948">
    <property type="entry name" value="PAN"/>
    <property type="match status" value="1"/>
</dbReference>
<dbReference type="Pfam" id="PF07250">
    <property type="entry name" value="Glyoxal_oxid_N"/>
    <property type="match status" value="1"/>
</dbReference>
<comment type="caution">
    <text evidence="4">The sequence shown here is derived from an EMBL/GenBank/DDBJ whole genome shotgun (WGS) entry which is preliminary data.</text>
</comment>
<dbReference type="PANTHER" id="PTHR32208:SF56">
    <property type="entry name" value="GALACTOSE OXIDASE-RELATED"/>
    <property type="match status" value="1"/>
</dbReference>
<feature type="signal peptide" evidence="2">
    <location>
        <begin position="1"/>
        <end position="19"/>
    </location>
</feature>
<dbReference type="AlphaFoldDB" id="A0A9P9A7U9"/>
<dbReference type="InterPro" id="IPR011043">
    <property type="entry name" value="Gal_Oxase/kelch_b-propeller"/>
</dbReference>
<dbReference type="Pfam" id="PF09118">
    <property type="entry name" value="GO-like_E_set"/>
    <property type="match status" value="1"/>
</dbReference>
<evidence type="ECO:0000256" key="2">
    <source>
        <dbReference type="SAM" id="SignalP"/>
    </source>
</evidence>
<dbReference type="InterPro" id="IPR009880">
    <property type="entry name" value="Glyoxal_oxidase_N"/>
</dbReference>
<evidence type="ECO:0000256" key="1">
    <source>
        <dbReference type="ARBA" id="ARBA00022729"/>
    </source>
</evidence>
<dbReference type="OrthoDB" id="2019572at2759"/>
<dbReference type="PANTHER" id="PTHR32208">
    <property type="entry name" value="SECRETED PROTEIN-RELATED"/>
    <property type="match status" value="1"/>
</dbReference>
<reference evidence="4" key="1">
    <citation type="journal article" date="2021" name="Nat. Commun.">
        <title>Genetic determinants of endophytism in the Arabidopsis root mycobiome.</title>
        <authorList>
            <person name="Mesny F."/>
            <person name="Miyauchi S."/>
            <person name="Thiergart T."/>
            <person name="Pickel B."/>
            <person name="Atanasova L."/>
            <person name="Karlsson M."/>
            <person name="Huettel B."/>
            <person name="Barry K.W."/>
            <person name="Haridas S."/>
            <person name="Chen C."/>
            <person name="Bauer D."/>
            <person name="Andreopoulos W."/>
            <person name="Pangilinan J."/>
            <person name="LaButti K."/>
            <person name="Riley R."/>
            <person name="Lipzen A."/>
            <person name="Clum A."/>
            <person name="Drula E."/>
            <person name="Henrissat B."/>
            <person name="Kohler A."/>
            <person name="Grigoriev I.V."/>
            <person name="Martin F.M."/>
            <person name="Hacquard S."/>
        </authorList>
    </citation>
    <scope>NUCLEOTIDE SEQUENCE</scope>
    <source>
        <strain evidence="4">MPI-SDFR-AT-0117</strain>
    </source>
</reference>
<feature type="chain" id="PRO_5040353362" description="Apple domain-containing protein" evidence="2">
    <location>
        <begin position="20"/>
        <end position="710"/>
    </location>
</feature>
<dbReference type="InterPro" id="IPR003609">
    <property type="entry name" value="Pan_app"/>
</dbReference>
<accession>A0A9P9A7U9</accession>
<feature type="domain" description="Apple" evidence="3">
    <location>
        <begin position="47"/>
        <end position="117"/>
    </location>
</feature>